<dbReference type="SUPFAM" id="SSF81383">
    <property type="entry name" value="F-box domain"/>
    <property type="match status" value="1"/>
</dbReference>
<evidence type="ECO:0000256" key="2">
    <source>
        <dbReference type="ARBA" id="ARBA00022723"/>
    </source>
</evidence>
<evidence type="ECO:0000256" key="3">
    <source>
        <dbReference type="ARBA" id="ARBA00023004"/>
    </source>
</evidence>
<dbReference type="GO" id="GO:0020037">
    <property type="term" value="F:heme binding"/>
    <property type="evidence" value="ECO:0007669"/>
    <property type="project" value="TreeGrafter"/>
</dbReference>
<evidence type="ECO:0000259" key="5">
    <source>
        <dbReference type="PROSITE" id="PS50181"/>
    </source>
</evidence>
<dbReference type="PANTHER" id="PTHR19359:SF25">
    <property type="entry name" value="CYTOCHROME B5 HEME-BINDING DOMAIN-CONTAINING PROTEIN"/>
    <property type="match status" value="1"/>
</dbReference>
<dbReference type="InterPro" id="IPR001810">
    <property type="entry name" value="F-box_dom"/>
</dbReference>
<dbReference type="CDD" id="cd09917">
    <property type="entry name" value="F-box_SF"/>
    <property type="match status" value="1"/>
</dbReference>
<evidence type="ECO:0000256" key="1">
    <source>
        <dbReference type="ARBA" id="ARBA00022617"/>
    </source>
</evidence>
<dbReference type="SUPFAM" id="SSF55856">
    <property type="entry name" value="Cytochrome b5-like heme/steroid binding domain"/>
    <property type="match status" value="1"/>
</dbReference>
<accession>A0A6G0XNF7</accession>
<feature type="domain" description="Cytochrome b5 heme-binding" evidence="6">
    <location>
        <begin position="175"/>
        <end position="232"/>
    </location>
</feature>
<dbReference type="EMBL" id="VJMJ01000034">
    <property type="protein sequence ID" value="KAF0741843.1"/>
    <property type="molecule type" value="Genomic_DNA"/>
</dbReference>
<name>A0A6G0XNF7_9STRA</name>
<comment type="similarity">
    <text evidence="4">Belongs to the cytochrome b5 family.</text>
</comment>
<dbReference type="Pfam" id="PF12937">
    <property type="entry name" value="F-box-like"/>
    <property type="match status" value="1"/>
</dbReference>
<dbReference type="Pfam" id="PF00173">
    <property type="entry name" value="Cyt-b5"/>
    <property type="match status" value="1"/>
</dbReference>
<dbReference type="AlphaFoldDB" id="A0A6G0XNF7"/>
<dbReference type="GO" id="GO:0046872">
    <property type="term" value="F:metal ion binding"/>
    <property type="evidence" value="ECO:0007669"/>
    <property type="project" value="UniProtKB-KW"/>
</dbReference>
<dbReference type="Proteomes" id="UP000481153">
    <property type="component" value="Unassembled WGS sequence"/>
</dbReference>
<dbReference type="PROSITE" id="PS50255">
    <property type="entry name" value="CYTOCHROME_B5_2"/>
    <property type="match status" value="1"/>
</dbReference>
<feature type="domain" description="F-box" evidence="5">
    <location>
        <begin position="79"/>
        <end position="127"/>
    </location>
</feature>
<keyword evidence="8" id="KW-1185">Reference proteome</keyword>
<organism evidence="7 8">
    <name type="scientific">Aphanomyces euteiches</name>
    <dbReference type="NCBI Taxonomy" id="100861"/>
    <lineage>
        <taxon>Eukaryota</taxon>
        <taxon>Sar</taxon>
        <taxon>Stramenopiles</taxon>
        <taxon>Oomycota</taxon>
        <taxon>Saprolegniomycetes</taxon>
        <taxon>Saprolegniales</taxon>
        <taxon>Verrucalvaceae</taxon>
        <taxon>Aphanomyces</taxon>
    </lineage>
</organism>
<dbReference type="InterPro" id="IPR050668">
    <property type="entry name" value="Cytochrome_b5"/>
</dbReference>
<reference evidence="7 8" key="1">
    <citation type="submission" date="2019-07" db="EMBL/GenBank/DDBJ databases">
        <title>Genomics analysis of Aphanomyces spp. identifies a new class of oomycete effector associated with host adaptation.</title>
        <authorList>
            <person name="Gaulin E."/>
        </authorList>
    </citation>
    <scope>NUCLEOTIDE SEQUENCE [LARGE SCALE GENOMIC DNA]</scope>
    <source>
        <strain evidence="7 8">ATCC 201684</strain>
    </source>
</reference>
<evidence type="ECO:0008006" key="9">
    <source>
        <dbReference type="Google" id="ProtNLM"/>
    </source>
</evidence>
<keyword evidence="2" id="KW-0479">Metal-binding</keyword>
<sequence length="283" mass="31502">MVFLVMSIRSSEATAPYSSSFEYQAVSDSSEFSRFSSAFLLFCLFLFGFLCTQPAKSAAPPPLVVKTSKTGANPVSQEANSLAILPSDVSNEIFSYLDARSLAACASVCSMWNDLTGDANAELWKAIFVRDMHEDGSRFKAPCGLGWRMYYYTHRVTRPVERMQLLAREGRPNCLVVNSVIYDMGSFIYQHPGGHRVIVDVLGTDATETWLQFEHSDNAQTYMIDLEVPDTIPPFHGSIASVVTTQQSSWKRMTEHMVDNAAAVADMFARFQRRVLSVGRDLA</sequence>
<keyword evidence="3" id="KW-0408">Iron</keyword>
<evidence type="ECO:0000259" key="6">
    <source>
        <dbReference type="PROSITE" id="PS50255"/>
    </source>
</evidence>
<gene>
    <name evidence="7" type="ORF">Ae201684_003035</name>
</gene>
<dbReference type="PANTHER" id="PTHR19359">
    <property type="entry name" value="CYTOCHROME B5"/>
    <property type="match status" value="1"/>
</dbReference>
<dbReference type="GO" id="GO:0016020">
    <property type="term" value="C:membrane"/>
    <property type="evidence" value="ECO:0007669"/>
    <property type="project" value="TreeGrafter"/>
</dbReference>
<dbReference type="VEuPathDB" id="FungiDB:AeMF1_000843"/>
<comment type="caution">
    <text evidence="7">The sequence shown here is derived from an EMBL/GenBank/DDBJ whole genome shotgun (WGS) entry which is preliminary data.</text>
</comment>
<dbReference type="InterPro" id="IPR001199">
    <property type="entry name" value="Cyt_B5-like_heme/steroid-bd"/>
</dbReference>
<dbReference type="Gene3D" id="3.10.120.10">
    <property type="entry name" value="Cytochrome b5-like heme/steroid binding domain"/>
    <property type="match status" value="1"/>
</dbReference>
<dbReference type="InterPro" id="IPR036047">
    <property type="entry name" value="F-box-like_dom_sf"/>
</dbReference>
<keyword evidence="1" id="KW-0349">Heme</keyword>
<protein>
    <recommendedName>
        <fullName evidence="9">Cytochrome b5 heme-binding domain-containing protein</fullName>
    </recommendedName>
</protein>
<evidence type="ECO:0000313" key="7">
    <source>
        <dbReference type="EMBL" id="KAF0741843.1"/>
    </source>
</evidence>
<dbReference type="PROSITE" id="PS50181">
    <property type="entry name" value="FBOX"/>
    <property type="match status" value="1"/>
</dbReference>
<evidence type="ECO:0000313" key="8">
    <source>
        <dbReference type="Proteomes" id="UP000481153"/>
    </source>
</evidence>
<dbReference type="InterPro" id="IPR036400">
    <property type="entry name" value="Cyt_B5-like_heme/steroid_sf"/>
</dbReference>
<dbReference type="Gene3D" id="1.20.1280.50">
    <property type="match status" value="1"/>
</dbReference>
<proteinExistence type="inferred from homology"/>
<evidence type="ECO:0000256" key="4">
    <source>
        <dbReference type="ARBA" id="ARBA00038168"/>
    </source>
</evidence>
<dbReference type="SMART" id="SM00256">
    <property type="entry name" value="FBOX"/>
    <property type="match status" value="1"/>
</dbReference>